<accession>A0ABW5D8D1</accession>
<sequence length="136" mass="15500">MFDGCLYFNLSSLTRSITEIWKLEFAKLGLSPSHGYLLFAMVENSGMQQKDYGDYLDLDASTVNRLIDALVRKNLVAKNGMGRSSEVYVTDEGRLEYRRIKKTMDTLRQKMIDSLGEERFDQLVGDLCAVRGTLKN</sequence>
<comment type="caution">
    <text evidence="5">The sequence shown here is derived from an EMBL/GenBank/DDBJ whole genome shotgun (WGS) entry which is preliminary data.</text>
</comment>
<dbReference type="Pfam" id="PF12802">
    <property type="entry name" value="MarR_2"/>
    <property type="match status" value="1"/>
</dbReference>
<dbReference type="SUPFAM" id="SSF46785">
    <property type="entry name" value="Winged helix' DNA-binding domain"/>
    <property type="match status" value="1"/>
</dbReference>
<feature type="domain" description="HTH marR-type" evidence="4">
    <location>
        <begin position="23"/>
        <end position="120"/>
    </location>
</feature>
<dbReference type="EMBL" id="JBHUIT010000017">
    <property type="protein sequence ID" value="MFD2257006.1"/>
    <property type="molecule type" value="Genomic_DNA"/>
</dbReference>
<dbReference type="Proteomes" id="UP001597375">
    <property type="component" value="Unassembled WGS sequence"/>
</dbReference>
<evidence type="ECO:0000256" key="3">
    <source>
        <dbReference type="ARBA" id="ARBA00023163"/>
    </source>
</evidence>
<dbReference type="InterPro" id="IPR036390">
    <property type="entry name" value="WH_DNA-bd_sf"/>
</dbReference>
<keyword evidence="1" id="KW-0805">Transcription regulation</keyword>
<name>A0ABW5D8D1_9BACT</name>
<organism evidence="5 6">
    <name type="scientific">Luteolibacter algae</name>
    <dbReference type="NCBI Taxonomy" id="454151"/>
    <lineage>
        <taxon>Bacteria</taxon>
        <taxon>Pseudomonadati</taxon>
        <taxon>Verrucomicrobiota</taxon>
        <taxon>Verrucomicrobiia</taxon>
        <taxon>Verrucomicrobiales</taxon>
        <taxon>Verrucomicrobiaceae</taxon>
        <taxon>Luteolibacter</taxon>
    </lineage>
</organism>
<dbReference type="InterPro" id="IPR000835">
    <property type="entry name" value="HTH_MarR-typ"/>
</dbReference>
<evidence type="ECO:0000313" key="5">
    <source>
        <dbReference type="EMBL" id="MFD2257006.1"/>
    </source>
</evidence>
<protein>
    <submittedName>
        <fullName evidence="5">MarR family winged helix-turn-helix transcriptional regulator</fullName>
    </submittedName>
</protein>
<keyword evidence="3" id="KW-0804">Transcription</keyword>
<evidence type="ECO:0000313" key="6">
    <source>
        <dbReference type="Proteomes" id="UP001597375"/>
    </source>
</evidence>
<dbReference type="PANTHER" id="PTHR42756">
    <property type="entry name" value="TRANSCRIPTIONAL REGULATOR, MARR"/>
    <property type="match status" value="1"/>
</dbReference>
<evidence type="ECO:0000256" key="1">
    <source>
        <dbReference type="ARBA" id="ARBA00023015"/>
    </source>
</evidence>
<dbReference type="SMART" id="SM00347">
    <property type="entry name" value="HTH_MARR"/>
    <property type="match status" value="1"/>
</dbReference>
<dbReference type="InterPro" id="IPR036388">
    <property type="entry name" value="WH-like_DNA-bd_sf"/>
</dbReference>
<gene>
    <name evidence="5" type="ORF">ACFSSA_09980</name>
</gene>
<dbReference type="Gene3D" id="1.10.10.10">
    <property type="entry name" value="Winged helix-like DNA-binding domain superfamily/Winged helix DNA-binding domain"/>
    <property type="match status" value="1"/>
</dbReference>
<evidence type="ECO:0000259" key="4">
    <source>
        <dbReference type="SMART" id="SM00347"/>
    </source>
</evidence>
<dbReference type="PANTHER" id="PTHR42756:SF1">
    <property type="entry name" value="TRANSCRIPTIONAL REPRESSOR OF EMRAB OPERON"/>
    <property type="match status" value="1"/>
</dbReference>
<evidence type="ECO:0000256" key="2">
    <source>
        <dbReference type="ARBA" id="ARBA00023125"/>
    </source>
</evidence>
<reference evidence="6" key="1">
    <citation type="journal article" date="2019" name="Int. J. Syst. Evol. Microbiol.">
        <title>The Global Catalogue of Microorganisms (GCM) 10K type strain sequencing project: providing services to taxonomists for standard genome sequencing and annotation.</title>
        <authorList>
            <consortium name="The Broad Institute Genomics Platform"/>
            <consortium name="The Broad Institute Genome Sequencing Center for Infectious Disease"/>
            <person name="Wu L."/>
            <person name="Ma J."/>
        </authorList>
    </citation>
    <scope>NUCLEOTIDE SEQUENCE [LARGE SCALE GENOMIC DNA]</scope>
    <source>
        <strain evidence="6">CGMCC 4.7106</strain>
    </source>
</reference>
<proteinExistence type="predicted"/>
<keyword evidence="6" id="KW-1185">Reference proteome</keyword>
<keyword evidence="2" id="KW-0238">DNA-binding</keyword>